<evidence type="ECO:0000256" key="1">
    <source>
        <dbReference type="SAM" id="MobiDB-lite"/>
    </source>
</evidence>
<feature type="region of interest" description="Disordered" evidence="1">
    <location>
        <begin position="224"/>
        <end position="249"/>
    </location>
</feature>
<feature type="compositionally biased region" description="Basic and acidic residues" evidence="1">
    <location>
        <begin position="130"/>
        <end position="145"/>
    </location>
</feature>
<dbReference type="EMBL" id="CM007900">
    <property type="protein sequence ID" value="OTG07886.1"/>
    <property type="molecule type" value="Genomic_DNA"/>
</dbReference>
<evidence type="ECO:0000256" key="2">
    <source>
        <dbReference type="SAM" id="Phobius"/>
    </source>
</evidence>
<keyword evidence="5" id="KW-1185">Reference proteome</keyword>
<evidence type="ECO:0000313" key="4">
    <source>
        <dbReference type="EMBL" id="OTG07886.1"/>
    </source>
</evidence>
<dbReference type="PANTHER" id="PTHR34562:SF8">
    <property type="entry name" value="WPP DOMAIN-INTERACTING PROTEIN 1"/>
    <property type="match status" value="1"/>
</dbReference>
<dbReference type="AlphaFoldDB" id="A0A251TBE3"/>
<dbReference type="OrthoDB" id="680851at2759"/>
<evidence type="ECO:0000313" key="5">
    <source>
        <dbReference type="Proteomes" id="UP000215914"/>
    </source>
</evidence>
<dbReference type="InParanoid" id="A0A251TBE3"/>
<dbReference type="Gramene" id="mRNA:HanXRQr2_Chr11g0482421">
    <property type="protein sequence ID" value="mRNA:HanXRQr2_Chr11g0482421"/>
    <property type="gene ID" value="HanXRQr2_Chr11g0482421"/>
</dbReference>
<organism evidence="4 5">
    <name type="scientific">Helianthus annuus</name>
    <name type="common">Common sunflower</name>
    <dbReference type="NCBI Taxonomy" id="4232"/>
    <lineage>
        <taxon>Eukaryota</taxon>
        <taxon>Viridiplantae</taxon>
        <taxon>Streptophyta</taxon>
        <taxon>Embryophyta</taxon>
        <taxon>Tracheophyta</taxon>
        <taxon>Spermatophyta</taxon>
        <taxon>Magnoliopsida</taxon>
        <taxon>eudicotyledons</taxon>
        <taxon>Gunneridae</taxon>
        <taxon>Pentapetalae</taxon>
        <taxon>asterids</taxon>
        <taxon>campanulids</taxon>
        <taxon>Asterales</taxon>
        <taxon>Asteraceae</taxon>
        <taxon>Asteroideae</taxon>
        <taxon>Heliantheae alliance</taxon>
        <taxon>Heliantheae</taxon>
        <taxon>Helianthus</taxon>
    </lineage>
</organism>
<name>A0A251TBE3_HELAN</name>
<protein>
    <submittedName>
        <fullName evidence="4">Uncharacterized protein</fullName>
    </submittedName>
</protein>
<feature type="region of interest" description="Disordered" evidence="1">
    <location>
        <begin position="37"/>
        <end position="84"/>
    </location>
</feature>
<feature type="transmembrane region" description="Helical" evidence="2">
    <location>
        <begin position="450"/>
        <end position="469"/>
    </location>
</feature>
<reference evidence="3" key="3">
    <citation type="submission" date="2020-06" db="EMBL/GenBank/DDBJ databases">
        <title>Helianthus annuus Genome sequencing and assembly Release 2.</title>
        <authorList>
            <person name="Gouzy J."/>
            <person name="Langlade N."/>
            <person name="Munos S."/>
        </authorList>
    </citation>
    <scope>NUCLEOTIDE SEQUENCE</scope>
    <source>
        <tissue evidence="3">Leaves</tissue>
    </source>
</reference>
<dbReference type="OMA" id="MQRRVCK"/>
<feature type="region of interest" description="Disordered" evidence="1">
    <location>
        <begin position="130"/>
        <end position="211"/>
    </location>
</feature>
<dbReference type="FunCoup" id="A0A251TBE3">
    <property type="interactions" value="1426"/>
</dbReference>
<dbReference type="PANTHER" id="PTHR34562">
    <property type="entry name" value="WPP DOMAIN-INTERACTING PROTEIN 2"/>
    <property type="match status" value="1"/>
</dbReference>
<keyword evidence="2" id="KW-0812">Transmembrane</keyword>
<keyword evidence="2" id="KW-1133">Transmembrane helix</keyword>
<sequence>MDLESDARLKDNGNCDAEIVESKLPKAIEVVDGTVGKTEVSGGGSVGVSPSPATKGRGLKKWRRIHRESGRETNNNFDSNKKRGMAAGGNIAVKQSEGSSSSTNAMSNVLGNALDHISLYGDLSSRRGADFGSRADSENSEDRNSRSSTAASAPRGNREVSVVSSGFNLNAKSVVQHGDQQEKGLNMKKKARGGRIKKENSISSVESDSRSSNFVFSQAANSVTSNGRVNGRSGNYDEDDSDDARNGGSVNYVLQTTFSKNEAEYENVSHDDLAGENSWAVKEEKIDEHVGSGSIDPLVESIIPLHLAQEALEREVEKLRDVGKEDILSSDAWVQSQPPVFKSGKTDEADLHSKLEEAFNALELKNTKISELESTLNSTKIKTEYEELLTRRFAAELEYLVISKTIQSLKAGHMEQINLAVDQKNVSATKPAPVIEEEDAKKLKNRVWRYVYCLIIQSVLLLLVLYIVVLKFSSKKVEVIPT</sequence>
<feature type="compositionally biased region" description="Basic residues" evidence="1">
    <location>
        <begin position="57"/>
        <end position="66"/>
    </location>
</feature>
<reference evidence="4" key="2">
    <citation type="submission" date="2017-02" db="EMBL/GenBank/DDBJ databases">
        <title>Sunflower complete genome.</title>
        <authorList>
            <person name="Langlade N."/>
            <person name="Munos S."/>
        </authorList>
    </citation>
    <scope>NUCLEOTIDE SEQUENCE [LARGE SCALE GENOMIC DNA]</scope>
    <source>
        <tissue evidence="4">Leaves</tissue>
    </source>
</reference>
<evidence type="ECO:0000313" key="3">
    <source>
        <dbReference type="EMBL" id="KAF5781344.1"/>
    </source>
</evidence>
<accession>A0A251TBE3</accession>
<dbReference type="Proteomes" id="UP000215914">
    <property type="component" value="Chromosome 11"/>
</dbReference>
<keyword evidence="2" id="KW-0472">Membrane</keyword>
<proteinExistence type="predicted"/>
<feature type="compositionally biased region" description="Polar residues" evidence="1">
    <location>
        <begin position="162"/>
        <end position="173"/>
    </location>
</feature>
<dbReference type="InterPro" id="IPR044696">
    <property type="entry name" value="WIP1/2/3"/>
</dbReference>
<feature type="compositionally biased region" description="Low complexity" evidence="1">
    <location>
        <begin position="201"/>
        <end position="211"/>
    </location>
</feature>
<reference evidence="3 5" key="1">
    <citation type="journal article" date="2017" name="Nature">
        <title>The sunflower genome provides insights into oil metabolism, flowering and Asterid evolution.</title>
        <authorList>
            <person name="Badouin H."/>
            <person name="Gouzy J."/>
            <person name="Grassa C.J."/>
            <person name="Murat F."/>
            <person name="Staton S.E."/>
            <person name="Cottret L."/>
            <person name="Lelandais-Briere C."/>
            <person name="Owens G.L."/>
            <person name="Carrere S."/>
            <person name="Mayjonade B."/>
            <person name="Legrand L."/>
            <person name="Gill N."/>
            <person name="Kane N.C."/>
            <person name="Bowers J.E."/>
            <person name="Hubner S."/>
            <person name="Bellec A."/>
            <person name="Berard A."/>
            <person name="Berges H."/>
            <person name="Blanchet N."/>
            <person name="Boniface M.C."/>
            <person name="Brunel D."/>
            <person name="Catrice O."/>
            <person name="Chaidir N."/>
            <person name="Claudel C."/>
            <person name="Donnadieu C."/>
            <person name="Faraut T."/>
            <person name="Fievet G."/>
            <person name="Helmstetter N."/>
            <person name="King M."/>
            <person name="Knapp S.J."/>
            <person name="Lai Z."/>
            <person name="Le Paslier M.C."/>
            <person name="Lippi Y."/>
            <person name="Lorenzon L."/>
            <person name="Mandel J.R."/>
            <person name="Marage G."/>
            <person name="Marchand G."/>
            <person name="Marquand E."/>
            <person name="Bret-Mestries E."/>
            <person name="Morien E."/>
            <person name="Nambeesan S."/>
            <person name="Nguyen T."/>
            <person name="Pegot-Espagnet P."/>
            <person name="Pouilly N."/>
            <person name="Raftis F."/>
            <person name="Sallet E."/>
            <person name="Schiex T."/>
            <person name="Thomas J."/>
            <person name="Vandecasteele C."/>
            <person name="Vares D."/>
            <person name="Vear F."/>
            <person name="Vautrin S."/>
            <person name="Crespi M."/>
            <person name="Mangin B."/>
            <person name="Burke J.M."/>
            <person name="Salse J."/>
            <person name="Munos S."/>
            <person name="Vincourt P."/>
            <person name="Rieseberg L.H."/>
            <person name="Langlade N.B."/>
        </authorList>
    </citation>
    <scope>NUCLEOTIDE SEQUENCE [LARGE SCALE GENOMIC DNA]</scope>
    <source>
        <strain evidence="5">cv. SF193</strain>
        <tissue evidence="3">Leaves</tissue>
    </source>
</reference>
<dbReference type="STRING" id="4232.A0A251TBE3"/>
<dbReference type="EMBL" id="MNCJ02000326">
    <property type="protein sequence ID" value="KAF5781344.1"/>
    <property type="molecule type" value="Genomic_DNA"/>
</dbReference>
<gene>
    <name evidence="4" type="ORF">HannXRQ_Chr11g0335521</name>
    <name evidence="3" type="ORF">HanXRQr2_Chr11g0482421</name>
</gene>
<feature type="compositionally biased region" description="Basic residues" evidence="1">
    <location>
        <begin position="186"/>
        <end position="195"/>
    </location>
</feature>